<evidence type="ECO:0000256" key="6">
    <source>
        <dbReference type="ARBA" id="ARBA00022801"/>
    </source>
</evidence>
<evidence type="ECO:0000313" key="14">
    <source>
        <dbReference type="EMBL" id="KAG8457887.1"/>
    </source>
</evidence>
<proteinExistence type="predicted"/>
<dbReference type="GO" id="GO:0003724">
    <property type="term" value="F:RNA helicase activity"/>
    <property type="evidence" value="ECO:0007669"/>
    <property type="project" value="UniProtKB-EC"/>
</dbReference>
<keyword evidence="15" id="KW-1185">Reference proteome</keyword>
<dbReference type="PROSITE" id="PS51194">
    <property type="entry name" value="HELICASE_CTER"/>
    <property type="match status" value="1"/>
</dbReference>
<evidence type="ECO:0000256" key="9">
    <source>
        <dbReference type="ARBA" id="ARBA00022946"/>
    </source>
</evidence>
<dbReference type="GO" id="GO:0005524">
    <property type="term" value="F:ATP binding"/>
    <property type="evidence" value="ECO:0007669"/>
    <property type="project" value="UniProtKB-KW"/>
</dbReference>
<sequence length="751" mass="79103">MRALGRPAWSASARAMRRLCAQPRRAPGGGRPASDTTSARARGRSGLPPPQPQPPPAALASEYEWREDDGADGSEGVSLGGAVWAGDGASDVYDADGADGSVADATDARDALELAIDAMLARKSTAKRLAAELGSWPCARMSIVDAESGFVPWLRDRAPDTAAAAAAAARAPGGLDQRTTADLLRQLGAFALEQSGEREETMGRSTDMTEPHEWYPAARSMARAIVMHVGPTNSGKTHAAMGALKSARSGIYCGPLRLLAWEVHDRLNGEGVACNLLTGQERVEHDGARHAACTIEMAPLNAHVACAVLDEIQMLGSEQRGWAWTRALLGLQADELHVCGDDTAVDLVRRLCALTGDSLRVLRYERLSPLAVGRPLGGVRAVEAGDALIAFSRREIYRLKALVERTRGLRCCVIYGSLPPETRKEQAATFNSTMHGDGASGGGGAVLVASDAIGMGLNLNIRRVVFSSTRKFDGDTVRDLLPTEVKQIGGRAGRYSSSYEQGGIVTVFGGSAELAMVAAALGAPLPPLEACGLLPSAAQLEAFASSCAPGPFSVLLRKFFSAVRTDGGLYFVCAPDDMYRAARLIDDVPLSVDERLGFCAAPVDTSEPAVAASFVRYAKAHAAANSSGGTVRVGVRATKRVPATDREISTLETAHAILDAYLWLSHRFETTFSERARAAELRELVGRLISQGLEGALAAGGSGAAGRAERPSLRRAGGKSRERERGPRRALAGGSAGGARGGARRRTPSRR</sequence>
<dbReference type="InterPro" id="IPR027417">
    <property type="entry name" value="P-loop_NTPase"/>
</dbReference>
<dbReference type="CDD" id="cd18805">
    <property type="entry name" value="SF2_C_suv3"/>
    <property type="match status" value="1"/>
</dbReference>
<dbReference type="GO" id="GO:0000965">
    <property type="term" value="P:mitochondrial RNA 3'-end processing"/>
    <property type="evidence" value="ECO:0007669"/>
    <property type="project" value="TreeGrafter"/>
</dbReference>
<comment type="cofactor">
    <cofactor evidence="1">
        <name>Mn(2+)</name>
        <dbReference type="ChEBI" id="CHEBI:29035"/>
    </cofactor>
</comment>
<dbReference type="InterPro" id="IPR022192">
    <property type="entry name" value="SUV3_C"/>
</dbReference>
<feature type="compositionally biased region" description="Pro residues" evidence="12">
    <location>
        <begin position="47"/>
        <end position="57"/>
    </location>
</feature>
<dbReference type="Gene3D" id="1.20.58.1080">
    <property type="match status" value="1"/>
</dbReference>
<dbReference type="InterPro" id="IPR041082">
    <property type="entry name" value="Suv3_C_1"/>
</dbReference>
<dbReference type="PANTHER" id="PTHR12131:SF1">
    <property type="entry name" value="ATP-DEPENDENT RNA HELICASE SUPV3L1, MITOCHONDRIAL-RELATED"/>
    <property type="match status" value="1"/>
</dbReference>
<evidence type="ECO:0000256" key="7">
    <source>
        <dbReference type="ARBA" id="ARBA00022806"/>
    </source>
</evidence>
<comment type="cofactor">
    <cofactor evidence="2">
        <name>Mg(2+)</name>
        <dbReference type="ChEBI" id="CHEBI:18420"/>
    </cofactor>
</comment>
<dbReference type="Gene3D" id="1.20.272.40">
    <property type="match status" value="1"/>
</dbReference>
<dbReference type="FunFam" id="3.40.50.300:FF:000269">
    <property type="entry name" value="ATP-dependent RNA helicase SUPV3L1, mitochondrial"/>
    <property type="match status" value="1"/>
</dbReference>
<dbReference type="EMBL" id="JAGTXO010000061">
    <property type="protein sequence ID" value="KAG8457887.1"/>
    <property type="molecule type" value="Genomic_DNA"/>
</dbReference>
<dbReference type="CDD" id="cd17913">
    <property type="entry name" value="DEXQc_Suv3"/>
    <property type="match status" value="1"/>
</dbReference>
<keyword evidence="8" id="KW-0067">ATP-binding</keyword>
<evidence type="ECO:0000256" key="4">
    <source>
        <dbReference type="ARBA" id="ARBA00012552"/>
    </source>
</evidence>
<keyword evidence="7" id="KW-0347">Helicase</keyword>
<evidence type="ECO:0000256" key="1">
    <source>
        <dbReference type="ARBA" id="ARBA00001936"/>
    </source>
</evidence>
<keyword evidence="10" id="KW-0496">Mitochondrion</keyword>
<evidence type="ECO:0000259" key="13">
    <source>
        <dbReference type="PROSITE" id="PS51194"/>
    </source>
</evidence>
<dbReference type="InterPro" id="IPR044774">
    <property type="entry name" value="Suv3_DEXQc"/>
</dbReference>
<dbReference type="Pfam" id="PF12513">
    <property type="entry name" value="SUV3_C"/>
    <property type="match status" value="1"/>
</dbReference>
<dbReference type="GO" id="GO:0045025">
    <property type="term" value="C:mitochondrial degradosome"/>
    <property type="evidence" value="ECO:0007669"/>
    <property type="project" value="TreeGrafter"/>
</dbReference>
<dbReference type="OrthoDB" id="6692397at2759"/>
<dbReference type="Pfam" id="PF18147">
    <property type="entry name" value="Suv3_C_1"/>
    <property type="match status" value="1"/>
</dbReference>
<evidence type="ECO:0000256" key="3">
    <source>
        <dbReference type="ARBA" id="ARBA00004173"/>
    </source>
</evidence>
<dbReference type="SUPFAM" id="SSF52540">
    <property type="entry name" value="P-loop containing nucleoside triphosphate hydrolases"/>
    <property type="match status" value="1"/>
</dbReference>
<dbReference type="OMA" id="QPANWYT"/>
<comment type="subcellular location">
    <subcellularLocation>
        <location evidence="3">Mitochondrion</location>
    </subcellularLocation>
</comment>
<dbReference type="SMART" id="SM00490">
    <property type="entry name" value="HELICc"/>
    <property type="match status" value="1"/>
</dbReference>
<gene>
    <name evidence="14" type="ORF">KFE25_009785</name>
</gene>
<dbReference type="PANTHER" id="PTHR12131">
    <property type="entry name" value="ATP-DEPENDENT RNA AND DNA HELICASE"/>
    <property type="match status" value="1"/>
</dbReference>
<comment type="caution">
    <text evidence="14">The sequence shown here is derived from an EMBL/GenBank/DDBJ whole genome shotgun (WGS) entry which is preliminary data.</text>
</comment>
<feature type="region of interest" description="Disordered" evidence="12">
    <location>
        <begin position="1"/>
        <end position="81"/>
    </location>
</feature>
<keyword evidence="5" id="KW-0547">Nucleotide-binding</keyword>
<dbReference type="GO" id="GO:0016787">
    <property type="term" value="F:hydrolase activity"/>
    <property type="evidence" value="ECO:0007669"/>
    <property type="project" value="UniProtKB-KW"/>
</dbReference>
<name>A0A8J5X7S3_DIALT</name>
<evidence type="ECO:0000256" key="11">
    <source>
        <dbReference type="ARBA" id="ARBA00047984"/>
    </source>
</evidence>
<dbReference type="EC" id="3.6.4.13" evidence="4"/>
<feature type="compositionally biased region" description="Basic residues" evidence="12">
    <location>
        <begin position="742"/>
        <end position="751"/>
    </location>
</feature>
<organism evidence="14 15">
    <name type="scientific">Diacronema lutheri</name>
    <name type="common">Unicellular marine alga</name>
    <name type="synonym">Monochrysis lutheri</name>
    <dbReference type="NCBI Taxonomy" id="2081491"/>
    <lineage>
        <taxon>Eukaryota</taxon>
        <taxon>Haptista</taxon>
        <taxon>Haptophyta</taxon>
        <taxon>Pavlovophyceae</taxon>
        <taxon>Pavlovales</taxon>
        <taxon>Pavlovaceae</taxon>
        <taxon>Diacronema</taxon>
    </lineage>
</organism>
<evidence type="ECO:0000313" key="15">
    <source>
        <dbReference type="Proteomes" id="UP000751190"/>
    </source>
</evidence>
<evidence type="ECO:0000256" key="2">
    <source>
        <dbReference type="ARBA" id="ARBA00001946"/>
    </source>
</evidence>
<evidence type="ECO:0000256" key="8">
    <source>
        <dbReference type="ARBA" id="ARBA00022840"/>
    </source>
</evidence>
<dbReference type="Pfam" id="PF00271">
    <property type="entry name" value="Helicase_C"/>
    <property type="match status" value="1"/>
</dbReference>
<accession>A0A8J5X7S3</accession>
<feature type="region of interest" description="Disordered" evidence="12">
    <location>
        <begin position="699"/>
        <end position="751"/>
    </location>
</feature>
<evidence type="ECO:0000256" key="5">
    <source>
        <dbReference type="ARBA" id="ARBA00022741"/>
    </source>
</evidence>
<dbReference type="InterPro" id="IPR055206">
    <property type="entry name" value="DEXQc_SUV3"/>
</dbReference>
<keyword evidence="6" id="KW-0378">Hydrolase</keyword>
<dbReference type="InterPro" id="IPR001650">
    <property type="entry name" value="Helicase_C-like"/>
</dbReference>
<evidence type="ECO:0000256" key="12">
    <source>
        <dbReference type="SAM" id="MobiDB-lite"/>
    </source>
</evidence>
<reference evidence="14" key="1">
    <citation type="submission" date="2021-05" db="EMBL/GenBank/DDBJ databases">
        <title>The genome of the haptophyte Pavlova lutheri (Diacronema luteri, Pavlovales) - a model for lipid biosynthesis in eukaryotic algae.</title>
        <authorList>
            <person name="Hulatt C.J."/>
            <person name="Posewitz M.C."/>
        </authorList>
    </citation>
    <scope>NUCLEOTIDE SEQUENCE</scope>
    <source>
        <strain evidence="14">NIVA-4/92</strain>
    </source>
</reference>
<keyword evidence="9" id="KW-0809">Transit peptide</keyword>
<dbReference type="AlphaFoldDB" id="A0A8J5X7S3"/>
<protein>
    <recommendedName>
        <fullName evidence="4">RNA helicase</fullName>
        <ecNumber evidence="4">3.6.4.13</ecNumber>
    </recommendedName>
</protein>
<dbReference type="InterPro" id="IPR050699">
    <property type="entry name" value="RNA-DNA_Helicase"/>
</dbReference>
<evidence type="ECO:0000256" key="10">
    <source>
        <dbReference type="ARBA" id="ARBA00023128"/>
    </source>
</evidence>
<dbReference type="Proteomes" id="UP000751190">
    <property type="component" value="Unassembled WGS sequence"/>
</dbReference>
<dbReference type="Gene3D" id="3.40.50.300">
    <property type="entry name" value="P-loop containing nucleotide triphosphate hydrolases"/>
    <property type="match status" value="2"/>
</dbReference>
<feature type="domain" description="Helicase C-terminal" evidence="13">
    <location>
        <begin position="374"/>
        <end position="541"/>
    </location>
</feature>
<dbReference type="Pfam" id="PF22527">
    <property type="entry name" value="DEXQc_Suv3"/>
    <property type="match status" value="1"/>
</dbReference>
<comment type="catalytic activity">
    <reaction evidence="11">
        <text>ATP + H2O = ADP + phosphate + H(+)</text>
        <dbReference type="Rhea" id="RHEA:13065"/>
        <dbReference type="ChEBI" id="CHEBI:15377"/>
        <dbReference type="ChEBI" id="CHEBI:15378"/>
        <dbReference type="ChEBI" id="CHEBI:30616"/>
        <dbReference type="ChEBI" id="CHEBI:43474"/>
        <dbReference type="ChEBI" id="CHEBI:456216"/>
        <dbReference type="EC" id="3.6.4.13"/>
    </reaction>
</comment>